<reference evidence="2 3" key="1">
    <citation type="submission" date="2020-05" db="EMBL/GenBank/DDBJ databases">
        <title>Identification and distribution of gene clusters putatively required for synthesis of sphingolipid metabolism inhibitors in phylogenetically diverse species of the filamentous fungus Fusarium.</title>
        <authorList>
            <person name="Kim H.-S."/>
            <person name="Busman M."/>
            <person name="Brown D.W."/>
            <person name="Divon H."/>
            <person name="Uhlig S."/>
            <person name="Proctor R.H."/>
        </authorList>
    </citation>
    <scope>NUCLEOTIDE SEQUENCE [LARGE SCALE GENOMIC DNA]</scope>
    <source>
        <strain evidence="2 3">NRRL 66333</strain>
    </source>
</reference>
<evidence type="ECO:0000256" key="1">
    <source>
        <dbReference type="SAM" id="MobiDB-lite"/>
    </source>
</evidence>
<gene>
    <name evidence="2" type="ORF">FSUBG_13706</name>
</gene>
<name>A0A8H5NVW3_GIBSU</name>
<dbReference type="RefSeq" id="XP_036530830.1">
    <property type="nucleotide sequence ID" value="XM_036678626.1"/>
</dbReference>
<dbReference type="Proteomes" id="UP000547976">
    <property type="component" value="Unassembled WGS sequence"/>
</dbReference>
<protein>
    <submittedName>
        <fullName evidence="2">Uncharacterized protein</fullName>
    </submittedName>
</protein>
<accession>A0A8H5NVW3</accession>
<evidence type="ECO:0000313" key="2">
    <source>
        <dbReference type="EMBL" id="KAF5578873.1"/>
    </source>
</evidence>
<dbReference type="EMBL" id="JAAOAV010000381">
    <property type="protein sequence ID" value="KAF5578873.1"/>
    <property type="molecule type" value="Genomic_DNA"/>
</dbReference>
<feature type="compositionally biased region" description="Pro residues" evidence="1">
    <location>
        <begin position="86"/>
        <end position="98"/>
    </location>
</feature>
<keyword evidence="3" id="KW-1185">Reference proteome</keyword>
<proteinExistence type="predicted"/>
<comment type="caution">
    <text evidence="2">The sequence shown here is derived from an EMBL/GenBank/DDBJ whole genome shotgun (WGS) entry which is preliminary data.</text>
</comment>
<feature type="region of interest" description="Disordered" evidence="1">
    <location>
        <begin position="70"/>
        <end position="138"/>
    </location>
</feature>
<organism evidence="2 3">
    <name type="scientific">Gibberella subglutinans</name>
    <name type="common">Fusarium subglutinans</name>
    <dbReference type="NCBI Taxonomy" id="42677"/>
    <lineage>
        <taxon>Eukaryota</taxon>
        <taxon>Fungi</taxon>
        <taxon>Dikarya</taxon>
        <taxon>Ascomycota</taxon>
        <taxon>Pezizomycotina</taxon>
        <taxon>Sordariomycetes</taxon>
        <taxon>Hypocreomycetidae</taxon>
        <taxon>Hypocreales</taxon>
        <taxon>Nectriaceae</taxon>
        <taxon>Fusarium</taxon>
        <taxon>Fusarium fujikuroi species complex</taxon>
    </lineage>
</organism>
<evidence type="ECO:0000313" key="3">
    <source>
        <dbReference type="Proteomes" id="UP000547976"/>
    </source>
</evidence>
<dbReference type="GeneID" id="59313344"/>
<dbReference type="AlphaFoldDB" id="A0A8H5NVW3"/>
<sequence>MASNAPPRYRILTSRSQIRSTTTAILDAEHPLPALFVSGGPLYNWPFTRRNIQTTETYIISRLQTQSGTCLPEGSGILPATGPASAPDPSPSPSPGRLPSPVRCSDPTLCRSQSPFLGQSFGPASSPAPAPSLSFGDIELPRAHHSSSTHEPAHKYELDIGASTLQEINYDDASFEMAPVSNGGHIAITVDDLDLSNMESELNADTIGRITDGA</sequence>